<dbReference type="RefSeq" id="WP_002305759.1">
    <property type="nucleotide sequence ID" value="NZ_CM007640.1"/>
</dbReference>
<dbReference type="Proteomes" id="UP000191171">
    <property type="component" value="Unassembled WGS sequence"/>
</dbReference>
<gene>
    <name evidence="2" type="primary">tnpA</name>
    <name evidence="3" type="ORF">B1P95_14455</name>
    <name evidence="2" type="ORF">GBM73_16145</name>
</gene>
<dbReference type="AlphaFoldDB" id="A0A1L2HQI6"/>
<dbReference type="Pfam" id="PF01797">
    <property type="entry name" value="Y1_Tnp"/>
    <property type="match status" value="1"/>
</dbReference>
<comment type="caution">
    <text evidence="3">The sequence shown here is derived from an EMBL/GenBank/DDBJ whole genome shotgun (WGS) entry which is preliminary data.</text>
</comment>
<dbReference type="PANTHER" id="PTHR33360:SF2">
    <property type="entry name" value="TRANSPOSASE FOR INSERTION SEQUENCE ELEMENT IS200"/>
    <property type="match status" value="1"/>
</dbReference>
<dbReference type="EMBL" id="MVGJ01000151">
    <property type="protein sequence ID" value="OOL79826.1"/>
    <property type="molecule type" value="Genomic_DNA"/>
</dbReference>
<dbReference type="PANTHER" id="PTHR33360">
    <property type="entry name" value="TRANSPOSASE FOR INSERTION SEQUENCE ELEMENT IS200"/>
    <property type="match status" value="1"/>
</dbReference>
<dbReference type="SUPFAM" id="SSF143422">
    <property type="entry name" value="Transposase IS200-like"/>
    <property type="match status" value="1"/>
</dbReference>
<dbReference type="Gene3D" id="3.30.70.1290">
    <property type="entry name" value="Transposase IS200-like"/>
    <property type="match status" value="1"/>
</dbReference>
<evidence type="ECO:0000313" key="4">
    <source>
        <dbReference type="Proteomes" id="UP000191171"/>
    </source>
</evidence>
<accession>A0A1L2HQI6</accession>
<dbReference type="Proteomes" id="UP000469871">
    <property type="component" value="Unassembled WGS sequence"/>
</dbReference>
<sequence>MSEIHYGRGYVYSIQYHLVWCVKYRHDVLYGQVDIDVKQFLKQIADDNNIKIIEIESDKDHIHLLIECTPQHYIPSIVKVFKGASARLLFKKHPELKQLLWGGHLWNPSYFVATVSENTEEQIRKYIQNQKKK</sequence>
<dbReference type="SMART" id="SM01321">
    <property type="entry name" value="Y1_Tnp"/>
    <property type="match status" value="1"/>
</dbReference>
<reference evidence="2 5" key="2">
    <citation type="submission" date="2019-10" db="EMBL/GenBank/DDBJ databases">
        <title>Evolutionary dynamics of vancomycin-resistant Enterococcus faecium during gastrointestinal tract colonization and bloodstream infection in immunocompromised pediatric patients.</title>
        <authorList>
            <person name="Chilambi G.S."/>
            <person name="Nordstrom H.R."/>
            <person name="Evans D.R."/>
            <person name="Ferrolino J."/>
            <person name="Hayden R.T."/>
            <person name="Maron G.M."/>
            <person name="Vo A.N."/>
            <person name="Gilmore M.S."/>
            <person name="Wolf J."/>
            <person name="Rosch J.W."/>
            <person name="Van Tyne D."/>
        </authorList>
    </citation>
    <scope>NUCLEOTIDE SEQUENCE [LARGE SCALE GENOMIC DNA]</scope>
    <source>
        <strain evidence="2 5">VRECG27</strain>
    </source>
</reference>
<dbReference type="InterPro" id="IPR002686">
    <property type="entry name" value="Transposase_17"/>
</dbReference>
<reference evidence="3 4" key="1">
    <citation type="submission" date="2017-02" db="EMBL/GenBank/DDBJ databases">
        <title>Clonality and virulence of isolates of VRE in Hematopoietic Stem Cell Transplanted (HSCT) patients.</title>
        <authorList>
            <person name="Marchi A.P."/>
            <person name="Martins R.C."/>
            <person name="Marie S.K."/>
            <person name="Levin A.S."/>
            <person name="Costa S.F."/>
        </authorList>
    </citation>
    <scope>NUCLEOTIDE SEQUENCE [LARGE SCALE GENOMIC DNA]</scope>
    <source>
        <strain evidence="3 4">LIM1759</strain>
    </source>
</reference>
<evidence type="ECO:0000313" key="5">
    <source>
        <dbReference type="Proteomes" id="UP000469871"/>
    </source>
</evidence>
<dbReference type="GO" id="GO:0003677">
    <property type="term" value="F:DNA binding"/>
    <property type="evidence" value="ECO:0007669"/>
    <property type="project" value="InterPro"/>
</dbReference>
<dbReference type="GO" id="GO:0006313">
    <property type="term" value="P:DNA transposition"/>
    <property type="evidence" value="ECO:0007669"/>
    <property type="project" value="InterPro"/>
</dbReference>
<dbReference type="EMBL" id="WEFP01000005">
    <property type="protein sequence ID" value="KAB7572488.1"/>
    <property type="molecule type" value="Genomic_DNA"/>
</dbReference>
<organism evidence="3 4">
    <name type="scientific">Enterococcus faecium</name>
    <name type="common">Streptococcus faecium</name>
    <dbReference type="NCBI Taxonomy" id="1352"/>
    <lineage>
        <taxon>Bacteria</taxon>
        <taxon>Bacillati</taxon>
        <taxon>Bacillota</taxon>
        <taxon>Bacilli</taxon>
        <taxon>Lactobacillales</taxon>
        <taxon>Enterococcaceae</taxon>
        <taxon>Enterococcus</taxon>
    </lineage>
</organism>
<name>A0A1L2HQI6_ENTFC</name>
<dbReference type="GO" id="GO:0004803">
    <property type="term" value="F:transposase activity"/>
    <property type="evidence" value="ECO:0007669"/>
    <property type="project" value="InterPro"/>
</dbReference>
<dbReference type="NCBIfam" id="NF033573">
    <property type="entry name" value="transpos_IS200"/>
    <property type="match status" value="1"/>
</dbReference>
<evidence type="ECO:0000313" key="2">
    <source>
        <dbReference type="EMBL" id="KAB7572488.1"/>
    </source>
</evidence>
<proteinExistence type="predicted"/>
<evidence type="ECO:0000313" key="3">
    <source>
        <dbReference type="EMBL" id="OOL79826.1"/>
    </source>
</evidence>
<feature type="domain" description="Transposase IS200-like" evidence="1">
    <location>
        <begin position="11"/>
        <end position="130"/>
    </location>
</feature>
<protein>
    <submittedName>
        <fullName evidence="3">IS200/IS605 family transposase</fullName>
    </submittedName>
</protein>
<evidence type="ECO:0000259" key="1">
    <source>
        <dbReference type="SMART" id="SM01321"/>
    </source>
</evidence>
<dbReference type="InterPro" id="IPR036515">
    <property type="entry name" value="Transposase_17_sf"/>
</dbReference>